<dbReference type="HOGENOM" id="CLU_043261_0_0_0"/>
<evidence type="ECO:0000313" key="1">
    <source>
        <dbReference type="EMBL" id="BAM02612.1"/>
    </source>
</evidence>
<dbReference type="EMBL" id="AP012338">
    <property type="protein sequence ID" value="BAM02612.1"/>
    <property type="molecule type" value="Genomic_DNA"/>
</dbReference>
<dbReference type="KEGG" id="phm:PSMK_04530"/>
<dbReference type="AlphaFoldDB" id="I0IBH4"/>
<proteinExistence type="predicted"/>
<gene>
    <name evidence="1" type="ordered locus">PSMK_04530</name>
</gene>
<dbReference type="STRING" id="1142394.PSMK_04530"/>
<dbReference type="ESTHER" id="phymf-i0ibh4">
    <property type="family name" value="PlaB"/>
</dbReference>
<reference evidence="1 2" key="1">
    <citation type="submission" date="2012-02" db="EMBL/GenBank/DDBJ databases">
        <title>Complete genome sequence of Phycisphaera mikurensis NBRC 102666.</title>
        <authorList>
            <person name="Ankai A."/>
            <person name="Hosoyama A."/>
            <person name="Terui Y."/>
            <person name="Sekine M."/>
            <person name="Fukai R."/>
            <person name="Kato Y."/>
            <person name="Nakamura S."/>
            <person name="Yamada-Narita S."/>
            <person name="Kawakoshi A."/>
            <person name="Fukunaga Y."/>
            <person name="Yamazaki S."/>
            <person name="Fujita N."/>
        </authorList>
    </citation>
    <scope>NUCLEOTIDE SEQUENCE [LARGE SCALE GENOMIC DNA]</scope>
    <source>
        <strain evidence="2">NBRC 102666 / KCTC 22515 / FYK2301M01</strain>
    </source>
</reference>
<dbReference type="Proteomes" id="UP000007881">
    <property type="component" value="Chromosome"/>
</dbReference>
<protein>
    <submittedName>
        <fullName evidence="1">Uncharacterized protein</fullName>
    </submittedName>
</protein>
<dbReference type="InterPro" id="IPR029058">
    <property type="entry name" value="AB_hydrolase_fold"/>
</dbReference>
<dbReference type="eggNOG" id="COG1075">
    <property type="taxonomic scope" value="Bacteria"/>
</dbReference>
<dbReference type="SUPFAM" id="SSF53474">
    <property type="entry name" value="alpha/beta-Hydrolases"/>
    <property type="match status" value="1"/>
</dbReference>
<evidence type="ECO:0000313" key="2">
    <source>
        <dbReference type="Proteomes" id="UP000007881"/>
    </source>
</evidence>
<dbReference type="RefSeq" id="WP_014435832.1">
    <property type="nucleotide sequence ID" value="NC_017080.1"/>
</dbReference>
<keyword evidence="2" id="KW-1185">Reference proteome</keyword>
<dbReference type="OrthoDB" id="489469at2"/>
<dbReference type="Gene3D" id="3.40.50.1820">
    <property type="entry name" value="alpha/beta hydrolase"/>
    <property type="match status" value="1"/>
</dbReference>
<accession>I0IBH4</accession>
<organism evidence="1 2">
    <name type="scientific">Phycisphaera mikurensis (strain NBRC 102666 / KCTC 22515 / FYK2301M01)</name>
    <dbReference type="NCBI Taxonomy" id="1142394"/>
    <lineage>
        <taxon>Bacteria</taxon>
        <taxon>Pseudomonadati</taxon>
        <taxon>Planctomycetota</taxon>
        <taxon>Phycisphaerae</taxon>
        <taxon>Phycisphaerales</taxon>
        <taxon>Phycisphaeraceae</taxon>
        <taxon>Phycisphaera</taxon>
    </lineage>
</organism>
<dbReference type="PATRIC" id="fig|1142394.8.peg.462"/>
<name>I0IBH4_PHYMF</name>
<sequence>MPTSPTLVVHGWSDVSGSFGRFRETLAELGVSRPGQVYFADYESREDFMSFNDAADGLERQLRAVGLVDAAGEGRPFNVLTHSTGALVVRHWIWRYYLRGGDRSAACPVRRLVMLAPANFGSPLAHHGKSLAGRIFKGRRGVASFLESGRRFLEGLELGSPYQWRLAHRDLLGGSRVYQPEQRFCTVLCGTQDYGFALPWANKAGTDGAVVVAGTPMDAAKFTLDFTPDAAGQPIRLRRGQDPRGLAVGLLGGLDHTTIHTALHRSGGRDPQGQGAWAREALRRALTVDSLPAFARLREELAAVPVATGVQRFQQVLVHAVDDHGQPIRDFHLQFAVRRVSRLEGGVGQLVGRASERRPTRVEREHGEALEAALTREFHRHTVSPSHRRFLVEPAEIGRLLDAAAADLGQPAALCMKMHVPRIDRSLYYDNDAIRMLVLARTDQHRRTSVFHAGTTTLLELRVNRENHYVQVGKVPRKKRRWEKQA</sequence>